<evidence type="ECO:0000256" key="1">
    <source>
        <dbReference type="ARBA" id="ARBA00023015"/>
    </source>
</evidence>
<name>A0AAD3P286_9RHOB</name>
<proteinExistence type="predicted"/>
<dbReference type="PROSITE" id="PS50932">
    <property type="entry name" value="HTH_LACI_2"/>
    <property type="match status" value="1"/>
</dbReference>
<accession>A0AAD3P286</accession>
<dbReference type="CDD" id="cd01392">
    <property type="entry name" value="HTH_LacI"/>
    <property type="match status" value="1"/>
</dbReference>
<dbReference type="Gene3D" id="1.10.260.40">
    <property type="entry name" value="lambda repressor-like DNA-binding domains"/>
    <property type="match status" value="1"/>
</dbReference>
<evidence type="ECO:0000256" key="3">
    <source>
        <dbReference type="ARBA" id="ARBA00023163"/>
    </source>
</evidence>
<reference evidence="5" key="2">
    <citation type="submission" date="2023-01" db="EMBL/GenBank/DDBJ databases">
        <authorList>
            <person name="Sun Q."/>
            <person name="Evtushenko L."/>
        </authorList>
    </citation>
    <scope>NUCLEOTIDE SEQUENCE</scope>
    <source>
        <strain evidence="5">VKM B-2222</strain>
    </source>
</reference>
<keyword evidence="1" id="KW-0805">Transcription regulation</keyword>
<dbReference type="RefSeq" id="WP_010393474.1">
    <property type="nucleotide sequence ID" value="NZ_BSFH01000091.1"/>
</dbReference>
<evidence type="ECO:0000313" key="6">
    <source>
        <dbReference type="Proteomes" id="UP001143349"/>
    </source>
</evidence>
<dbReference type="SUPFAM" id="SSF47413">
    <property type="entry name" value="lambda repressor-like DNA-binding domains"/>
    <property type="match status" value="1"/>
</dbReference>
<dbReference type="PANTHER" id="PTHR30146">
    <property type="entry name" value="LACI-RELATED TRANSCRIPTIONAL REPRESSOR"/>
    <property type="match status" value="1"/>
</dbReference>
<gene>
    <name evidence="5" type="ORF">GCM10017635_30320</name>
</gene>
<evidence type="ECO:0000313" key="5">
    <source>
        <dbReference type="EMBL" id="GLK65555.1"/>
    </source>
</evidence>
<dbReference type="Proteomes" id="UP001143349">
    <property type="component" value="Unassembled WGS sequence"/>
</dbReference>
<feature type="domain" description="HTH lacI-type" evidence="4">
    <location>
        <begin position="2"/>
        <end position="56"/>
    </location>
</feature>
<keyword evidence="3" id="KW-0804">Transcription</keyword>
<protein>
    <recommendedName>
        <fullName evidence="4">HTH lacI-type domain-containing protein</fullName>
    </recommendedName>
</protein>
<dbReference type="InterPro" id="IPR000843">
    <property type="entry name" value="HTH_LacI"/>
</dbReference>
<dbReference type="Pfam" id="PF00356">
    <property type="entry name" value="LacI"/>
    <property type="match status" value="1"/>
</dbReference>
<dbReference type="PANTHER" id="PTHR30146:SF109">
    <property type="entry name" value="HTH-TYPE TRANSCRIPTIONAL REGULATOR GALS"/>
    <property type="match status" value="1"/>
</dbReference>
<reference evidence="5" key="1">
    <citation type="journal article" date="2014" name="Int. J. Syst. Evol. Microbiol.">
        <title>Complete genome sequence of Corynebacterium casei LMG S-19264T (=DSM 44701T), isolated from a smear-ripened cheese.</title>
        <authorList>
            <consortium name="US DOE Joint Genome Institute (JGI-PGF)"/>
            <person name="Walter F."/>
            <person name="Albersmeier A."/>
            <person name="Kalinowski J."/>
            <person name="Ruckert C."/>
        </authorList>
    </citation>
    <scope>NUCLEOTIDE SEQUENCE</scope>
    <source>
        <strain evidence="5">VKM B-2222</strain>
    </source>
</reference>
<keyword evidence="2" id="KW-0238">DNA-binding</keyword>
<dbReference type="EMBL" id="BSFH01000091">
    <property type="protein sequence ID" value="GLK65555.1"/>
    <property type="molecule type" value="Genomic_DNA"/>
</dbReference>
<evidence type="ECO:0000256" key="2">
    <source>
        <dbReference type="ARBA" id="ARBA00023125"/>
    </source>
</evidence>
<dbReference type="AlphaFoldDB" id="A0AAD3P286"/>
<dbReference type="GO" id="GO:0003700">
    <property type="term" value="F:DNA-binding transcription factor activity"/>
    <property type="evidence" value="ECO:0007669"/>
    <property type="project" value="TreeGrafter"/>
</dbReference>
<evidence type="ECO:0000259" key="4">
    <source>
        <dbReference type="PROSITE" id="PS50932"/>
    </source>
</evidence>
<organism evidence="5 6">
    <name type="scientific">Paracoccus kondratievae</name>
    <dbReference type="NCBI Taxonomy" id="135740"/>
    <lineage>
        <taxon>Bacteria</taxon>
        <taxon>Pseudomonadati</taxon>
        <taxon>Pseudomonadota</taxon>
        <taxon>Alphaproteobacteria</taxon>
        <taxon>Rhodobacterales</taxon>
        <taxon>Paracoccaceae</taxon>
        <taxon>Paracoccus</taxon>
    </lineage>
</organism>
<dbReference type="GO" id="GO:0000976">
    <property type="term" value="F:transcription cis-regulatory region binding"/>
    <property type="evidence" value="ECO:0007669"/>
    <property type="project" value="TreeGrafter"/>
</dbReference>
<dbReference type="SMART" id="SM00354">
    <property type="entry name" value="HTH_LACI"/>
    <property type="match status" value="1"/>
</dbReference>
<sequence>MATLKDVARAVGLSITQASRALNDHSDVSEMTRKRVKAAACSLNYQANISARKLVTGRSGSVTKAPRRDSRELPADCLAGLLEGRPLKELQRVGPHELIIRNSTGPAPE</sequence>
<comment type="caution">
    <text evidence="5">The sequence shown here is derived from an EMBL/GenBank/DDBJ whole genome shotgun (WGS) entry which is preliminary data.</text>
</comment>
<dbReference type="InterPro" id="IPR010982">
    <property type="entry name" value="Lambda_DNA-bd_dom_sf"/>
</dbReference>
<keyword evidence="6" id="KW-1185">Reference proteome</keyword>